<evidence type="ECO:0000256" key="6">
    <source>
        <dbReference type="ARBA" id="ARBA00023237"/>
    </source>
</evidence>
<dbReference type="InterPro" id="IPR012910">
    <property type="entry name" value="Plug_dom"/>
</dbReference>
<dbReference type="Gene3D" id="2.40.170.20">
    <property type="entry name" value="TonB-dependent receptor, beta-barrel domain"/>
    <property type="match status" value="1"/>
</dbReference>
<keyword evidence="6 7" id="KW-0998">Cell outer membrane</keyword>
<dbReference type="InterPro" id="IPR008969">
    <property type="entry name" value="CarboxyPept-like_regulatory"/>
</dbReference>
<accession>A0A1T5M6Y4</accession>
<dbReference type="RefSeq" id="WP_159453782.1">
    <property type="nucleotide sequence ID" value="NZ_FUZU01000003.1"/>
</dbReference>
<dbReference type="NCBIfam" id="TIGR04057">
    <property type="entry name" value="SusC_RagA_signa"/>
    <property type="match status" value="1"/>
</dbReference>
<evidence type="ECO:0000256" key="1">
    <source>
        <dbReference type="ARBA" id="ARBA00004571"/>
    </source>
</evidence>
<keyword evidence="3 7" id="KW-1134">Transmembrane beta strand</keyword>
<proteinExistence type="inferred from homology"/>
<dbReference type="InterPro" id="IPR023997">
    <property type="entry name" value="TonB-dep_OMP_SusC/RagA_CS"/>
</dbReference>
<evidence type="ECO:0000259" key="8">
    <source>
        <dbReference type="Pfam" id="PF07715"/>
    </source>
</evidence>
<evidence type="ECO:0000256" key="3">
    <source>
        <dbReference type="ARBA" id="ARBA00022452"/>
    </source>
</evidence>
<keyword evidence="10" id="KW-1185">Reference proteome</keyword>
<dbReference type="InterPro" id="IPR036942">
    <property type="entry name" value="Beta-barrel_TonB_sf"/>
</dbReference>
<dbReference type="EMBL" id="FUZU01000003">
    <property type="protein sequence ID" value="SKC83986.1"/>
    <property type="molecule type" value="Genomic_DNA"/>
</dbReference>
<dbReference type="GO" id="GO:0009279">
    <property type="term" value="C:cell outer membrane"/>
    <property type="evidence" value="ECO:0007669"/>
    <property type="project" value="UniProtKB-SubCell"/>
</dbReference>
<name>A0A1T5M6Y4_9BACT</name>
<dbReference type="AlphaFoldDB" id="A0A1T5M6Y4"/>
<keyword evidence="2 7" id="KW-0813">Transport</keyword>
<dbReference type="InterPro" id="IPR039426">
    <property type="entry name" value="TonB-dep_rcpt-like"/>
</dbReference>
<dbReference type="InterPro" id="IPR023996">
    <property type="entry name" value="TonB-dep_OMP_SusC/RagA"/>
</dbReference>
<dbReference type="STRING" id="688867.SAMN05660236_4618"/>
<evidence type="ECO:0000256" key="2">
    <source>
        <dbReference type="ARBA" id="ARBA00022448"/>
    </source>
</evidence>
<feature type="domain" description="TonB-dependent receptor plug" evidence="8">
    <location>
        <begin position="123"/>
        <end position="230"/>
    </location>
</feature>
<dbReference type="SUPFAM" id="SSF56935">
    <property type="entry name" value="Porins"/>
    <property type="match status" value="1"/>
</dbReference>
<gene>
    <name evidence="9" type="ORF">SAMN05660236_4618</name>
</gene>
<evidence type="ECO:0000256" key="5">
    <source>
        <dbReference type="ARBA" id="ARBA00023136"/>
    </source>
</evidence>
<reference evidence="9 10" key="1">
    <citation type="submission" date="2017-02" db="EMBL/GenBank/DDBJ databases">
        <authorList>
            <person name="Peterson S.W."/>
        </authorList>
    </citation>
    <scope>NUCLEOTIDE SEQUENCE [LARGE SCALE GENOMIC DNA]</scope>
    <source>
        <strain evidence="9 10">DSM 25262</strain>
    </source>
</reference>
<protein>
    <submittedName>
        <fullName evidence="9">TonB-linked outer membrane protein, SusC/RagA family</fullName>
    </submittedName>
</protein>
<comment type="similarity">
    <text evidence="7">Belongs to the TonB-dependent receptor family.</text>
</comment>
<dbReference type="Gene3D" id="2.60.40.1120">
    <property type="entry name" value="Carboxypeptidase-like, regulatory domain"/>
    <property type="match status" value="1"/>
</dbReference>
<sequence>MNKLLRKIKDRMYTSLGIGVVLLLFCNATWAQQVTGKIISEEGESLPGVSIMIEGTATGTSTDANGDFSLTIDNPNATLVFSFIGYKTEKIPVDNKTFINVTLHADVQTLNEVVVVGYGTQKKVNMTAAVSTVSGEEITSRQAPSTISLLQGRTPGLQITQNSGLPGDESNQIRIRGQGTFSSAGSNPLVLIDGIEGKLELLNPNVIEDISVLKDAASAAIYGSRAANGVILVTTKKGKEGRLSIDYNYNYSSQDPSIKIDRVTNSVEYMELMNKAIDHSGRQTQWRYTDEQIELYRQGAINNPAQYPSADWTSYLIRRAPIHKHFLSINGGKAGTTFNVGLGVLDETGLLLATDYKRYDTQVNFKTNLGGRVTFGSNISMARGKRHDTAITTGNTGPQLIDANTSEDQMLSAYAAPPTSTPTLADGSGRFTAYAFQNKGGNKNPIAIATDGGGKEFVNSYLLFSPYINVKILDELTAEVKGSVRFEEEMAKALVVSSVGYEFFPDANGVYNQAAIWNGGAISLAQRNTRENQYTLFGTLNYKKTFSTVHNVSALLGYQQESYRYDRLDAYRTKLPSKELWELASAPAASQTTGSNAYEWGIQSFFGRVNYDYAGKYLLEASFRYDASSRFPKSNRWGLFPSVSAGWRISEEAFMQDISWLDELKFRGSWGQLGNQNIGNYPYQDILYISMGPDDEVLDYNFGGTLSQGISRRSINNANIKWETTTVTDFGLDFAFFNSRLFGSVDWYKKTTKDILRSLQVPDHIGVNAPTINDGILQNTGWEFSVGHRNKIGDFGYSINANLETYRNKLIRFGAREISGVNIRQEGLPYNTYYVLLQDGVYQNQAEIDGGPVPSYTSIAPKPGDLKYKDISGPDGVPDGRIDLTYDRSPVEGVFPKFNYGMNLSASYKNFDLSVFVQGVYGRKTYVTGWGVSPFNQASAPPTWWKTDAWDGEGTSNSIPHVYVDSGYTPNSQNSTFWLGNSSYLRIKNIQLGYTFPAAWSQKVKIQSLRVYTAADNLATFTKFFQGLDPERTATNSARAAIYPQATIYSFGVRATL</sequence>
<dbReference type="Pfam" id="PF07715">
    <property type="entry name" value="Plug"/>
    <property type="match status" value="1"/>
</dbReference>
<dbReference type="Proteomes" id="UP000190961">
    <property type="component" value="Unassembled WGS sequence"/>
</dbReference>
<comment type="subcellular location">
    <subcellularLocation>
        <location evidence="1 7">Cell outer membrane</location>
        <topology evidence="1 7">Multi-pass membrane protein</topology>
    </subcellularLocation>
</comment>
<dbReference type="Pfam" id="PF13715">
    <property type="entry name" value="CarbopepD_reg_2"/>
    <property type="match status" value="1"/>
</dbReference>
<dbReference type="InterPro" id="IPR037066">
    <property type="entry name" value="Plug_dom_sf"/>
</dbReference>
<evidence type="ECO:0000313" key="9">
    <source>
        <dbReference type="EMBL" id="SKC83986.1"/>
    </source>
</evidence>
<dbReference type="PROSITE" id="PS52016">
    <property type="entry name" value="TONB_DEPENDENT_REC_3"/>
    <property type="match status" value="1"/>
</dbReference>
<dbReference type="SUPFAM" id="SSF49464">
    <property type="entry name" value="Carboxypeptidase regulatory domain-like"/>
    <property type="match status" value="1"/>
</dbReference>
<keyword evidence="4 7" id="KW-0812">Transmembrane</keyword>
<evidence type="ECO:0000256" key="7">
    <source>
        <dbReference type="PROSITE-ProRule" id="PRU01360"/>
    </source>
</evidence>
<keyword evidence="5 7" id="KW-0472">Membrane</keyword>
<dbReference type="Gene3D" id="2.170.130.10">
    <property type="entry name" value="TonB-dependent receptor, plug domain"/>
    <property type="match status" value="1"/>
</dbReference>
<dbReference type="FunFam" id="2.170.130.10:FF:000003">
    <property type="entry name" value="SusC/RagA family TonB-linked outer membrane protein"/>
    <property type="match status" value="1"/>
</dbReference>
<evidence type="ECO:0000313" key="10">
    <source>
        <dbReference type="Proteomes" id="UP000190961"/>
    </source>
</evidence>
<evidence type="ECO:0000256" key="4">
    <source>
        <dbReference type="ARBA" id="ARBA00022692"/>
    </source>
</evidence>
<organism evidence="9 10">
    <name type="scientific">Ohtaekwangia koreensis</name>
    <dbReference type="NCBI Taxonomy" id="688867"/>
    <lineage>
        <taxon>Bacteria</taxon>
        <taxon>Pseudomonadati</taxon>
        <taxon>Bacteroidota</taxon>
        <taxon>Cytophagia</taxon>
        <taxon>Cytophagales</taxon>
        <taxon>Fulvivirgaceae</taxon>
        <taxon>Ohtaekwangia</taxon>
    </lineage>
</organism>
<dbReference type="NCBIfam" id="TIGR04056">
    <property type="entry name" value="OMP_RagA_SusC"/>
    <property type="match status" value="1"/>
</dbReference>
<dbReference type="OrthoDB" id="9768177at2"/>